<organism evidence="3 4">
    <name type="scientific">Pseudoalteromonas haloplanktis</name>
    <name type="common">Alteromonas haloplanktis</name>
    <dbReference type="NCBI Taxonomy" id="228"/>
    <lineage>
        <taxon>Bacteria</taxon>
        <taxon>Pseudomonadati</taxon>
        <taxon>Pseudomonadota</taxon>
        <taxon>Gammaproteobacteria</taxon>
        <taxon>Alteromonadales</taxon>
        <taxon>Pseudoalteromonadaceae</taxon>
        <taxon>Pseudoalteromonas</taxon>
    </lineage>
</organism>
<keyword evidence="4" id="KW-1185">Reference proteome</keyword>
<evidence type="ECO:0008006" key="5">
    <source>
        <dbReference type="Google" id="ProtNLM"/>
    </source>
</evidence>
<feature type="chain" id="PRO_5045999484" description="Orphan protein" evidence="2">
    <location>
        <begin position="32"/>
        <end position="142"/>
    </location>
</feature>
<feature type="region of interest" description="Disordered" evidence="1">
    <location>
        <begin position="121"/>
        <end position="142"/>
    </location>
</feature>
<keyword evidence="2" id="KW-0732">Signal</keyword>
<feature type="signal peptide" evidence="2">
    <location>
        <begin position="1"/>
        <end position="31"/>
    </location>
</feature>
<evidence type="ECO:0000256" key="1">
    <source>
        <dbReference type="SAM" id="MobiDB-lite"/>
    </source>
</evidence>
<dbReference type="RefSeq" id="WP_309038856.1">
    <property type="nucleotide sequence ID" value="NZ_JAVIFY010000005.1"/>
</dbReference>
<dbReference type="Proteomes" id="UP001226574">
    <property type="component" value="Unassembled WGS sequence"/>
</dbReference>
<name>A0ABU1BDJ4_PSEHA</name>
<accession>A0ABU1BDJ4</accession>
<evidence type="ECO:0000313" key="4">
    <source>
        <dbReference type="Proteomes" id="UP001226574"/>
    </source>
</evidence>
<protein>
    <recommendedName>
        <fullName evidence="5">Orphan protein</fullName>
    </recommendedName>
</protein>
<reference evidence="3 4" key="1">
    <citation type="submission" date="2023-08" db="EMBL/GenBank/DDBJ databases">
        <title>Pseudoalteromonas haloplanktis LL1 genome.</title>
        <authorList>
            <person name="Wu S."/>
        </authorList>
    </citation>
    <scope>NUCLEOTIDE SEQUENCE [LARGE SCALE GENOMIC DNA]</scope>
    <source>
        <strain evidence="3 4">LL1</strain>
    </source>
</reference>
<evidence type="ECO:0000256" key="2">
    <source>
        <dbReference type="SAM" id="SignalP"/>
    </source>
</evidence>
<proteinExistence type="predicted"/>
<comment type="caution">
    <text evidence="3">The sequence shown here is derived from an EMBL/GenBank/DDBJ whole genome shotgun (WGS) entry which is preliminary data.</text>
</comment>
<dbReference type="EMBL" id="JAVIFY010000005">
    <property type="protein sequence ID" value="MDQ9091677.1"/>
    <property type="molecule type" value="Genomic_DNA"/>
</dbReference>
<sequence length="142" mass="15948">MFILLSKQRQIVNLTCTAALVFLCHSSGVVAQCDEKPSANAFFAFMKEVKTKRLGEDETLLRAQADNLQCKPVFKLKVLDRRGQVLVRFYDPVSFAEITPIEKNQQWGLENAIDVLNSLNPLTTPTQGEQPVLNKDNQGEQP</sequence>
<gene>
    <name evidence="3" type="ORF">RC083_08750</name>
</gene>
<evidence type="ECO:0000313" key="3">
    <source>
        <dbReference type="EMBL" id="MDQ9091677.1"/>
    </source>
</evidence>